<keyword evidence="2" id="KW-1185">Reference proteome</keyword>
<dbReference type="RefSeq" id="WP_230697693.1">
    <property type="nucleotide sequence ID" value="NZ_JAINWF010000006.1"/>
</dbReference>
<accession>A0A9X1N256</accession>
<protein>
    <submittedName>
        <fullName evidence="1">Uncharacterized protein</fullName>
    </submittedName>
</protein>
<reference evidence="1" key="1">
    <citation type="submission" date="2021-08" db="EMBL/GenBank/DDBJ databases">
        <title>Isolation and characterization of neutrophilic mixotrophic iron-oxidizing bacteria from deep-sea hydrothermal vents.</title>
        <authorList>
            <person name="He Y."/>
        </authorList>
    </citation>
    <scope>NUCLEOTIDE SEQUENCE</scope>
    <source>
        <strain evidence="1">IOP_13</strain>
    </source>
</reference>
<dbReference type="Proteomes" id="UP001138989">
    <property type="component" value="Unassembled WGS sequence"/>
</dbReference>
<evidence type="ECO:0000313" key="1">
    <source>
        <dbReference type="EMBL" id="MCD1608615.1"/>
    </source>
</evidence>
<name>A0A9X1N256_9GAMM</name>
<gene>
    <name evidence="1" type="ORF">K7H17_12130</name>
</gene>
<dbReference type="AlphaFoldDB" id="A0A9X1N256"/>
<proteinExistence type="predicted"/>
<organism evidence="1 2">
    <name type="scientific">Stutzerimonas kunmingensis</name>
    <dbReference type="NCBI Taxonomy" id="1211807"/>
    <lineage>
        <taxon>Bacteria</taxon>
        <taxon>Pseudomonadati</taxon>
        <taxon>Pseudomonadota</taxon>
        <taxon>Gammaproteobacteria</taxon>
        <taxon>Pseudomonadales</taxon>
        <taxon>Pseudomonadaceae</taxon>
        <taxon>Stutzerimonas</taxon>
    </lineage>
</organism>
<evidence type="ECO:0000313" key="2">
    <source>
        <dbReference type="Proteomes" id="UP001138989"/>
    </source>
</evidence>
<comment type="caution">
    <text evidence="1">The sequence shown here is derived from an EMBL/GenBank/DDBJ whole genome shotgun (WGS) entry which is preliminary data.</text>
</comment>
<dbReference type="EMBL" id="JAINWF010000006">
    <property type="protein sequence ID" value="MCD1608615.1"/>
    <property type="molecule type" value="Genomic_DNA"/>
</dbReference>
<sequence length="387" mass="40751">MNKTSNLIVLKAFGNDFEALINETILPVAMSRLRGQLTMPKLISVDTADESKKVGELVRVNKPVEFDSADEHGTGGSTATDLNVEKVELRLDRHVYKEFKMSDREFTGMQPGVIPDALAAAVDVLARTVNSAIFDMSKEVPYFSGNLASANARDKKDIIQARKTLQNAKVFGDKNLVLTSDTEADLLGIFTTGNDQTAEKEGTIGRRFGFDVYSDVQAPYHFAGTASESAGITLSIAAAAGSSTLVLAGCGANATLVKGDVISVAGSSQVFAVAADVVADADGAVAVAVTPAVSAELASGTAITVAGDHAVDLAFSKSAFMIAFRQLETPENAPGVTMGSMTDPVTGITLRLLSWYNPSTESTHWKLETLFGCKAVAPERAIRVGGH</sequence>